<proteinExistence type="predicted"/>
<dbReference type="Proteomes" id="UP000177349">
    <property type="component" value="Unassembled WGS sequence"/>
</dbReference>
<name>A0A1G2BUM1_9BACT</name>
<gene>
    <name evidence="1" type="ORF">A3B31_01850</name>
</gene>
<evidence type="ECO:0000313" key="1">
    <source>
        <dbReference type="EMBL" id="OGY92854.1"/>
    </source>
</evidence>
<dbReference type="AlphaFoldDB" id="A0A1G2BUM1"/>
<accession>A0A1G2BUM1</accession>
<dbReference type="EMBL" id="MHKN01000008">
    <property type="protein sequence ID" value="OGY92854.1"/>
    <property type="molecule type" value="Genomic_DNA"/>
</dbReference>
<evidence type="ECO:0000313" key="2">
    <source>
        <dbReference type="Proteomes" id="UP000177349"/>
    </source>
</evidence>
<comment type="caution">
    <text evidence="1">The sequence shown here is derived from an EMBL/GenBank/DDBJ whole genome shotgun (WGS) entry which is preliminary data.</text>
</comment>
<reference evidence="1 2" key="1">
    <citation type="journal article" date="2016" name="Nat. Commun.">
        <title>Thousands of microbial genomes shed light on interconnected biogeochemical processes in an aquifer system.</title>
        <authorList>
            <person name="Anantharaman K."/>
            <person name="Brown C.T."/>
            <person name="Hug L.A."/>
            <person name="Sharon I."/>
            <person name="Castelle C.J."/>
            <person name="Probst A.J."/>
            <person name="Thomas B.C."/>
            <person name="Singh A."/>
            <person name="Wilkins M.J."/>
            <person name="Karaoz U."/>
            <person name="Brodie E.L."/>
            <person name="Williams K.H."/>
            <person name="Hubbard S.S."/>
            <person name="Banfield J.F."/>
        </authorList>
    </citation>
    <scope>NUCLEOTIDE SEQUENCE [LARGE SCALE GENOMIC DNA]</scope>
</reference>
<organism evidence="1 2">
    <name type="scientific">Candidatus Komeilibacteria bacterium RIFCSPLOWO2_01_FULL_53_11</name>
    <dbReference type="NCBI Taxonomy" id="1798552"/>
    <lineage>
        <taxon>Bacteria</taxon>
        <taxon>Candidatus Komeiliibacteriota</taxon>
    </lineage>
</organism>
<sequence length="237" mass="26754">MSYIFNKTNLAIIIGVAIIFGLSANEIAQFVKKREAFARISYQNFTEQLQKTYISQEMCEQTSRHICIFETCDFIPAGKTYEEVCGENFEKGWKPTNEVIPEIYRNLLAIRLDIASVSRRGTLEITPRLNEITYTSVYGAGEPTTATKKITTNDGTRLVSKLVLYDFLGLARRIDQPVETNKRYTITLLTDPEQINDDSQDSSTISLTCDAASCPREIIDVKNDIIRLWGGLVAEES</sequence>
<protein>
    <submittedName>
        <fullName evidence="1">Uncharacterized protein</fullName>
    </submittedName>
</protein>